<reference evidence="2" key="1">
    <citation type="journal article" date="2019" name="Sci. Rep.">
        <title>Draft genome of Tanacetum cinerariifolium, the natural source of mosquito coil.</title>
        <authorList>
            <person name="Yamashiro T."/>
            <person name="Shiraishi A."/>
            <person name="Satake H."/>
            <person name="Nakayama K."/>
        </authorList>
    </citation>
    <scope>NUCLEOTIDE SEQUENCE</scope>
</reference>
<protein>
    <submittedName>
        <fullName evidence="2">Uncharacterized protein</fullName>
    </submittedName>
</protein>
<comment type="caution">
    <text evidence="2">The sequence shown here is derived from an EMBL/GenBank/DDBJ whole genome shotgun (WGS) entry which is preliminary data.</text>
</comment>
<name>A0A6L2NTL1_TANCI</name>
<proteinExistence type="predicted"/>
<dbReference type="EMBL" id="BKCJ010009808">
    <property type="protein sequence ID" value="GEU88709.1"/>
    <property type="molecule type" value="Genomic_DNA"/>
</dbReference>
<sequence length="301" mass="35767">MCTYLKNMANYKHSQLKNKSFEEIQMLFDNTMKWINSFVPMDSEILEGRGKKAESSGKEAISKKRTKEELDQENYELAQRLQAKEHRELTIEERSELFAELMDKRKKHFAKLRAKEIRRKSPTKAQKRNQIGIGRQWKEKRTKEEFDQESSKRQKTSDSLKLAKEPRDKKADELSQEELQNIMIIVPAQGMNVEALQIKYPIIDWEIYTEGTIKYWKIIRVGNHTEAHHFFDDMLKAFNRDDLVMLQKKGIDIYMLVENEYSLSRGTLTLMLVAKLLVDQDNEMSRELLRKIFMQAERPRR</sequence>
<evidence type="ECO:0000256" key="1">
    <source>
        <dbReference type="SAM" id="MobiDB-lite"/>
    </source>
</evidence>
<feature type="region of interest" description="Disordered" evidence="1">
    <location>
        <begin position="112"/>
        <end position="174"/>
    </location>
</feature>
<feature type="region of interest" description="Disordered" evidence="1">
    <location>
        <begin position="49"/>
        <end position="69"/>
    </location>
</feature>
<organism evidence="2">
    <name type="scientific">Tanacetum cinerariifolium</name>
    <name type="common">Dalmatian daisy</name>
    <name type="synonym">Chrysanthemum cinerariifolium</name>
    <dbReference type="NCBI Taxonomy" id="118510"/>
    <lineage>
        <taxon>Eukaryota</taxon>
        <taxon>Viridiplantae</taxon>
        <taxon>Streptophyta</taxon>
        <taxon>Embryophyta</taxon>
        <taxon>Tracheophyta</taxon>
        <taxon>Spermatophyta</taxon>
        <taxon>Magnoliopsida</taxon>
        <taxon>eudicotyledons</taxon>
        <taxon>Gunneridae</taxon>
        <taxon>Pentapetalae</taxon>
        <taxon>asterids</taxon>
        <taxon>campanulids</taxon>
        <taxon>Asterales</taxon>
        <taxon>Asteraceae</taxon>
        <taxon>Asteroideae</taxon>
        <taxon>Anthemideae</taxon>
        <taxon>Anthemidinae</taxon>
        <taxon>Tanacetum</taxon>
    </lineage>
</organism>
<feature type="compositionally biased region" description="Basic and acidic residues" evidence="1">
    <location>
        <begin position="136"/>
        <end position="173"/>
    </location>
</feature>
<dbReference type="AlphaFoldDB" id="A0A6L2NTL1"/>
<feature type="compositionally biased region" description="Basic residues" evidence="1">
    <location>
        <begin position="112"/>
        <end position="127"/>
    </location>
</feature>
<evidence type="ECO:0000313" key="2">
    <source>
        <dbReference type="EMBL" id="GEU88709.1"/>
    </source>
</evidence>
<accession>A0A6L2NTL1</accession>
<gene>
    <name evidence="2" type="ORF">Tci_060687</name>
</gene>